<keyword evidence="2" id="KW-1185">Reference proteome</keyword>
<sequence>MGVTSAPTATAFSHEHGYELRRYDWHRVETETLDGDGRFVDVERA</sequence>
<dbReference type="Proteomes" id="UP000443423">
    <property type="component" value="Unassembled WGS sequence"/>
</dbReference>
<accession>A0A6A8GAB9</accession>
<name>A0A6A8GAB9_9EURY</name>
<evidence type="ECO:0000313" key="1">
    <source>
        <dbReference type="EMBL" id="MRW97548.1"/>
    </source>
</evidence>
<proteinExistence type="predicted"/>
<reference evidence="1 2" key="1">
    <citation type="submission" date="2019-11" db="EMBL/GenBank/DDBJ databases">
        <title>Whole genome sequence of Haloferax sp. MBLA0078.</title>
        <authorList>
            <person name="Seo M.-J."/>
            <person name="Cho E.-S."/>
        </authorList>
    </citation>
    <scope>NUCLEOTIDE SEQUENCE [LARGE SCALE GENOMIC DNA]</scope>
    <source>
        <strain evidence="1 2">MBLA0078</strain>
    </source>
</reference>
<gene>
    <name evidence="1" type="ORF">GJR99_13320</name>
</gene>
<dbReference type="AlphaFoldDB" id="A0A6A8GAB9"/>
<organism evidence="1 2">
    <name type="scientific">Haloferax marinum</name>
    <dbReference type="NCBI Taxonomy" id="2666143"/>
    <lineage>
        <taxon>Archaea</taxon>
        <taxon>Methanobacteriati</taxon>
        <taxon>Methanobacteriota</taxon>
        <taxon>Stenosarchaea group</taxon>
        <taxon>Halobacteria</taxon>
        <taxon>Halobacteriales</taxon>
        <taxon>Haloferacaceae</taxon>
        <taxon>Haloferax</taxon>
    </lineage>
</organism>
<protein>
    <submittedName>
        <fullName evidence="1">Uncharacterized protein</fullName>
    </submittedName>
</protein>
<evidence type="ECO:0000313" key="2">
    <source>
        <dbReference type="Proteomes" id="UP000443423"/>
    </source>
</evidence>
<comment type="caution">
    <text evidence="1">The sequence shown here is derived from an EMBL/GenBank/DDBJ whole genome shotgun (WGS) entry which is preliminary data.</text>
</comment>
<dbReference type="EMBL" id="WKJQ01000001">
    <property type="protein sequence ID" value="MRW97548.1"/>
    <property type="molecule type" value="Genomic_DNA"/>
</dbReference>
<dbReference type="RefSeq" id="WP_154325999.1">
    <property type="nucleotide sequence ID" value="NZ_WKJQ01000001.1"/>
</dbReference>